<dbReference type="Proteomes" id="UP001227268">
    <property type="component" value="Unassembled WGS sequence"/>
</dbReference>
<evidence type="ECO:0000313" key="1">
    <source>
        <dbReference type="EMBL" id="KAJ9104613.1"/>
    </source>
</evidence>
<dbReference type="EMBL" id="JASBWT010000005">
    <property type="protein sequence ID" value="KAJ9104613.1"/>
    <property type="molecule type" value="Genomic_DNA"/>
</dbReference>
<reference evidence="1" key="1">
    <citation type="submission" date="2023-04" db="EMBL/GenBank/DDBJ databases">
        <title>Draft Genome sequencing of Naganishia species isolated from polar environments using Oxford Nanopore Technology.</title>
        <authorList>
            <person name="Leo P."/>
            <person name="Venkateswaran K."/>
        </authorList>
    </citation>
    <scope>NUCLEOTIDE SEQUENCE</scope>
    <source>
        <strain evidence="1">MNA-CCFEE 5423</strain>
    </source>
</reference>
<gene>
    <name evidence="1" type="ORF">QFC21_002111</name>
</gene>
<keyword evidence="2" id="KW-1185">Reference proteome</keyword>
<evidence type="ECO:0000313" key="2">
    <source>
        <dbReference type="Proteomes" id="UP001227268"/>
    </source>
</evidence>
<name>A0ACC2VZQ5_9TREE</name>
<comment type="caution">
    <text evidence="1">The sequence shown here is derived from an EMBL/GenBank/DDBJ whole genome shotgun (WGS) entry which is preliminary data.</text>
</comment>
<sequence length="1768" mass="198466">MDDDDDDPLALGPRETVPTSDDDERELERAAEWGGQYWAEAIRQRSGRGFVAEQRDAMPSIRTTETEKRRPTPPDVTTQASPPPATLSSPLTPTPIRRDRTRSPPTASPVQRLAPRPSTASVVQVVIIDQIPPPISTPPPLPQDLEISADLLAFQNARTFRPRTALQLQPYTRERLAYQAVVRRGGGRGLVQELDVVPGSNDAEDEDGVYQLDASEQMEESMIDVAPSPIRTPASQDFATFADRYPEASTPSPTNRDLQALVKRRIRQAEQEERKRKRSAREEKRFAEQLEREIAERARTERAILKEQRRLEKERNPQKSPLVAPARKTYAKRARIHPPASATTPARTNGRRRDLSDLLRGLPREDSSSPSPEREREREPERQPARRIPVVQLDTSSAMEVDNWLEMDNQSPAAGPSSRRPTTAITSDPESEENSSESSDNEGESSRVAGAPLARGKARALKRMLPAFMINRLEKGVTPAAPNARPLDEEENRPGRVKVRNRGVVVGRALAAREEMAAVDRLGDDNGDMGQNDDLGIFADFGSPPEFVPQLSSPPPLAFHFSAPLSPDATISGQINANDRAFSVSSTTSSDADDNDDDDADGADSVRLLHAGQFERLLNGEKETPNPHRKIGQAQSRRKGLLTAARSARGIVRRQVGKKQKSNQNQSRTRGPPQQQQTRLPFPQTAAHRPAARLKSINVPQGRQRKRSSKAAARLLDDRTIFEISDDDELGPAVGDVMDVMEMHAPTPPRPAARTVQPHVQRHRVAIQSPAPLRINAQPIPAAIRRDNAPLPRSLVKNKASLWSDLQDFQVDFDVKPLPSGVSFDASTWIGRGGLEQFALALTAAAAPDPEHSTFSVAVFGMTLTLDMPYSELLQLLPTILNGVYDQLVSLYNGRASTEDYLGSFDFLDRYIFAHVMDSSTTDTVRFIEDWIDRFCTLRSSRQPCPDDAQHLYLLEMAVVIFKLLLRMQFQWPDAASSPSLETSILRSAEDIIERLLAFGFDRTMKPLKAIMAFAADSPVLSGFTAECWITIIHLLTIWDFRPARLHATSFPGSSFGRAMDNVVQRLYVDDQAGPRASERIWYITFGLAAFHQFESNGITLPDLQAHPQWSLVRKALTLIKFPSYPEAEELERRHQLKSRDKYIKIMVIRCLHLTCTWLWTCDYDSFAIATRDLGLLFKERHLRNLPNESSSDFPAFIREYDLKRSSEVDIEESTYNLYLQLVCVSASDLIASARNFTEAGQAVKDVRRLMLAIFPFSPVVPGSNGIFNGRQLGALVNRYSALVVAVLFVPDLLEYLLKAAQKWVPFDCGDLEVQRICLRGLIYVGVAARHHKCSVRPVVERLAAIFEIVHAEKRSFAAHNGDRIREQERLLILLVSCYRQMIERHGFDKDLQTKPSYPDPCLLHTCWTSRLSSTDLITDRRAGIEVIETIQAFLDSRNAALPDHIRSARQQKLRDDESQQSEFDSFGIDFTREDLMMLGEGTGVVDIVVQNEKVLAEIIANHISPGIYELLSNTFTSNEGPEADPIDIADRQTWISKLSKCWADCASVLVVDHHLRDWAFFMGYGKESYERLADEGAKRQVGMSFCLNVLEMDPGAFTVCFPLSLNFGLQTDKMAKQIHREDFVLLFAQGLVARQVTIEHEYASALLRIPTSRDWYLLGNFPTKDWSAEEFMAERRDLIGIMSVNISHAIRSVRTSASGKSFIYRLVNVLLGTMQHNYQSLPSSRLDLRQQYSSFCDEVVNTIKRHNTDTINNNTVIKLKNFPLYKA</sequence>
<protein>
    <submittedName>
        <fullName evidence="1">Uncharacterized protein</fullName>
    </submittedName>
</protein>
<accession>A0ACC2VZQ5</accession>
<proteinExistence type="predicted"/>
<organism evidence="1 2">
    <name type="scientific">Naganishia friedmannii</name>
    <dbReference type="NCBI Taxonomy" id="89922"/>
    <lineage>
        <taxon>Eukaryota</taxon>
        <taxon>Fungi</taxon>
        <taxon>Dikarya</taxon>
        <taxon>Basidiomycota</taxon>
        <taxon>Agaricomycotina</taxon>
        <taxon>Tremellomycetes</taxon>
        <taxon>Filobasidiales</taxon>
        <taxon>Filobasidiaceae</taxon>
        <taxon>Naganishia</taxon>
    </lineage>
</organism>